<evidence type="ECO:0000256" key="1">
    <source>
        <dbReference type="ARBA" id="ARBA00022723"/>
    </source>
</evidence>
<dbReference type="GO" id="GO:0008270">
    <property type="term" value="F:zinc ion binding"/>
    <property type="evidence" value="ECO:0007669"/>
    <property type="project" value="UniProtKB-KW"/>
</dbReference>
<keyword evidence="1" id="KW-0479">Metal-binding</keyword>
<evidence type="ECO:0000259" key="6">
    <source>
        <dbReference type="PROSITE" id="PS50966"/>
    </source>
</evidence>
<dbReference type="KEGG" id="pavi:110751624"/>
<dbReference type="InterPro" id="IPR007527">
    <property type="entry name" value="Znf_SWIM"/>
</dbReference>
<keyword evidence="3" id="KW-0862">Zinc</keyword>
<dbReference type="PANTHER" id="PTHR31973">
    <property type="entry name" value="POLYPROTEIN, PUTATIVE-RELATED"/>
    <property type="match status" value="1"/>
</dbReference>
<dbReference type="InterPro" id="IPR058594">
    <property type="entry name" value="PB1-like_dom_pln"/>
</dbReference>
<dbReference type="AlphaFoldDB" id="A0A6P5RSH5"/>
<dbReference type="Pfam" id="PF04434">
    <property type="entry name" value="SWIM"/>
    <property type="match status" value="1"/>
</dbReference>
<dbReference type="SMART" id="SM00575">
    <property type="entry name" value="ZnF_PMZ"/>
    <property type="match status" value="1"/>
</dbReference>
<gene>
    <name evidence="8" type="primary">LOC110751624</name>
</gene>
<sequence>MTVPREKGGSQPEYVKWPFAFEMDLTKAIDYDKAIVTFEVHHGGRMVKSPNVNEWWFYVGGSVDYLDWCLLDYINLLEIYAYAKELGHHDQVVVTGIQNGKKSNLEGDKSRFERIYICLAATKKGFIDGLRPVVGLDACHIKGQHPGQLLSAVGVDPNNGMYPIAYAVAEAENYATWTWFLELLAVDLGIENSNGYVFITDRQKGLIDAVGDMFPNSEHRYCLKHLHANFILAGHRGLVLKQHMEGAARSTTVPWFQAEMKKLQDLSGPAFDWLSRLDPMQWCRSHFRTHSKCDILLNNMCEAFNGSILDARDKPIITLLERIRYYIMLLMATRREAMEKLHHDVGPRVFATLEKLKKQSAWCIPRLAGESKYEVKCFGGTQVVVDLRNRSCSCRQWDLTGIPCKHACAAIGQLNGNHISYVHDYYKKEAFMKAYKPMVHPMPSQDLWPKTNFPPLLPPKFHKQPGRPKKSRISSAGEPSSSSNPKAKHLPRYNLEIKCSICKQAWHNKRKCPRVNEAGSSSHVYSTACDFKSFVCLAF</sequence>
<keyword evidence="2 4" id="KW-0863">Zinc-finger</keyword>
<dbReference type="Pfam" id="PF10551">
    <property type="entry name" value="MULE"/>
    <property type="match status" value="1"/>
</dbReference>
<organism evidence="7 8">
    <name type="scientific">Prunus avium</name>
    <name type="common">Cherry</name>
    <name type="synonym">Cerasus avium</name>
    <dbReference type="NCBI Taxonomy" id="42229"/>
    <lineage>
        <taxon>Eukaryota</taxon>
        <taxon>Viridiplantae</taxon>
        <taxon>Streptophyta</taxon>
        <taxon>Embryophyta</taxon>
        <taxon>Tracheophyta</taxon>
        <taxon>Spermatophyta</taxon>
        <taxon>Magnoliopsida</taxon>
        <taxon>eudicotyledons</taxon>
        <taxon>Gunneridae</taxon>
        <taxon>Pentapetalae</taxon>
        <taxon>rosids</taxon>
        <taxon>fabids</taxon>
        <taxon>Rosales</taxon>
        <taxon>Rosaceae</taxon>
        <taxon>Amygdaloideae</taxon>
        <taxon>Amygdaleae</taxon>
        <taxon>Prunus</taxon>
    </lineage>
</organism>
<protein>
    <submittedName>
        <fullName evidence="8">Uncharacterized protein LOC110751624</fullName>
    </submittedName>
</protein>
<evidence type="ECO:0000313" key="7">
    <source>
        <dbReference type="Proteomes" id="UP000515124"/>
    </source>
</evidence>
<evidence type="ECO:0000256" key="5">
    <source>
        <dbReference type="SAM" id="MobiDB-lite"/>
    </source>
</evidence>
<dbReference type="Pfam" id="PF26130">
    <property type="entry name" value="PB1-like"/>
    <property type="match status" value="1"/>
</dbReference>
<evidence type="ECO:0000256" key="4">
    <source>
        <dbReference type="PROSITE-ProRule" id="PRU00325"/>
    </source>
</evidence>
<feature type="domain" description="SWIM-type" evidence="6">
    <location>
        <begin position="381"/>
        <end position="415"/>
    </location>
</feature>
<evidence type="ECO:0000256" key="3">
    <source>
        <dbReference type="ARBA" id="ARBA00022833"/>
    </source>
</evidence>
<dbReference type="InterPro" id="IPR006564">
    <property type="entry name" value="Znf_PMZ"/>
</dbReference>
<dbReference type="RefSeq" id="XP_021807815.1">
    <property type="nucleotide sequence ID" value="XM_021952123.1"/>
</dbReference>
<feature type="compositionally biased region" description="Low complexity" evidence="5">
    <location>
        <begin position="473"/>
        <end position="483"/>
    </location>
</feature>
<dbReference type="PANTHER" id="PTHR31973:SF199">
    <property type="entry name" value="SWIM-TYPE DOMAIN-CONTAINING PROTEIN"/>
    <property type="match status" value="1"/>
</dbReference>
<evidence type="ECO:0000313" key="8">
    <source>
        <dbReference type="RefSeq" id="XP_021807815.1"/>
    </source>
</evidence>
<proteinExistence type="predicted"/>
<keyword evidence="7" id="KW-1185">Reference proteome</keyword>
<reference evidence="8" key="1">
    <citation type="submission" date="2025-08" db="UniProtKB">
        <authorList>
            <consortium name="RefSeq"/>
        </authorList>
    </citation>
    <scope>IDENTIFICATION</scope>
</reference>
<dbReference type="InterPro" id="IPR018289">
    <property type="entry name" value="MULE_transposase_dom"/>
</dbReference>
<dbReference type="PROSITE" id="PS50966">
    <property type="entry name" value="ZF_SWIM"/>
    <property type="match status" value="1"/>
</dbReference>
<feature type="region of interest" description="Disordered" evidence="5">
    <location>
        <begin position="458"/>
        <end position="488"/>
    </location>
</feature>
<accession>A0A6P5RSH5</accession>
<evidence type="ECO:0000256" key="2">
    <source>
        <dbReference type="ARBA" id="ARBA00022771"/>
    </source>
</evidence>
<dbReference type="Proteomes" id="UP000515124">
    <property type="component" value="Unplaced"/>
</dbReference>
<feature type="compositionally biased region" description="Basic residues" evidence="5">
    <location>
        <begin position="460"/>
        <end position="472"/>
    </location>
</feature>
<dbReference type="GeneID" id="110751624"/>
<name>A0A6P5RSH5_PRUAV</name>